<dbReference type="AlphaFoldDB" id="A0A4Z2E385"/>
<gene>
    <name evidence="2" type="ORF">EYF80_066505</name>
</gene>
<dbReference type="EMBL" id="SRLO01018703">
    <property type="protein sequence ID" value="TNN23376.1"/>
    <property type="molecule type" value="Genomic_DNA"/>
</dbReference>
<dbReference type="Proteomes" id="UP000314294">
    <property type="component" value="Unassembled WGS sequence"/>
</dbReference>
<feature type="region of interest" description="Disordered" evidence="1">
    <location>
        <begin position="25"/>
        <end position="59"/>
    </location>
</feature>
<feature type="compositionally biased region" description="Polar residues" evidence="1">
    <location>
        <begin position="25"/>
        <end position="35"/>
    </location>
</feature>
<protein>
    <submittedName>
        <fullName evidence="2">Uncharacterized protein</fullName>
    </submittedName>
</protein>
<evidence type="ECO:0000313" key="3">
    <source>
        <dbReference type="Proteomes" id="UP000314294"/>
    </source>
</evidence>
<name>A0A4Z2E385_9TELE</name>
<keyword evidence="3" id="KW-1185">Reference proteome</keyword>
<evidence type="ECO:0000256" key="1">
    <source>
        <dbReference type="SAM" id="MobiDB-lite"/>
    </source>
</evidence>
<comment type="caution">
    <text evidence="2">The sequence shown here is derived from an EMBL/GenBank/DDBJ whole genome shotgun (WGS) entry which is preliminary data.</text>
</comment>
<reference evidence="2 3" key="1">
    <citation type="submission" date="2019-03" db="EMBL/GenBank/DDBJ databases">
        <title>First draft genome of Liparis tanakae, snailfish: a comprehensive survey of snailfish specific genes.</title>
        <authorList>
            <person name="Kim W."/>
            <person name="Song I."/>
            <person name="Jeong J.-H."/>
            <person name="Kim D."/>
            <person name="Kim S."/>
            <person name="Ryu S."/>
            <person name="Song J.Y."/>
            <person name="Lee S.K."/>
        </authorList>
    </citation>
    <scope>NUCLEOTIDE SEQUENCE [LARGE SCALE GENOMIC DNA]</scope>
    <source>
        <tissue evidence="2">Muscle</tissue>
    </source>
</reference>
<feature type="compositionally biased region" description="Polar residues" evidence="1">
    <location>
        <begin position="42"/>
        <end position="59"/>
    </location>
</feature>
<accession>A0A4Z2E385</accession>
<evidence type="ECO:0000313" key="2">
    <source>
        <dbReference type="EMBL" id="TNN23376.1"/>
    </source>
</evidence>
<organism evidence="2 3">
    <name type="scientific">Liparis tanakae</name>
    <name type="common">Tanaka's snailfish</name>
    <dbReference type="NCBI Taxonomy" id="230148"/>
    <lineage>
        <taxon>Eukaryota</taxon>
        <taxon>Metazoa</taxon>
        <taxon>Chordata</taxon>
        <taxon>Craniata</taxon>
        <taxon>Vertebrata</taxon>
        <taxon>Euteleostomi</taxon>
        <taxon>Actinopterygii</taxon>
        <taxon>Neopterygii</taxon>
        <taxon>Teleostei</taxon>
        <taxon>Neoteleostei</taxon>
        <taxon>Acanthomorphata</taxon>
        <taxon>Eupercaria</taxon>
        <taxon>Perciformes</taxon>
        <taxon>Cottioidei</taxon>
        <taxon>Cottales</taxon>
        <taxon>Liparidae</taxon>
        <taxon>Liparis</taxon>
    </lineage>
</organism>
<sequence>MDHLETGGRQPISVSVCPQTEPQAFSIQPNANTQSHVEKESSSYNLGRPCTNTSSWIKP</sequence>
<proteinExistence type="predicted"/>